<protein>
    <submittedName>
        <fullName evidence="1">Uncharacterized protein</fullName>
    </submittedName>
</protein>
<evidence type="ECO:0000313" key="2">
    <source>
        <dbReference type="Proteomes" id="UP000809789"/>
    </source>
</evidence>
<dbReference type="Proteomes" id="UP000809789">
    <property type="component" value="Unassembled WGS sequence"/>
</dbReference>
<evidence type="ECO:0000313" key="1">
    <source>
        <dbReference type="EMBL" id="KAG8630489.1"/>
    </source>
</evidence>
<dbReference type="AlphaFoldDB" id="A0A8K0L8K1"/>
<organism evidence="1 2">
    <name type="scientific">Elsinoe batatas</name>
    <dbReference type="NCBI Taxonomy" id="2601811"/>
    <lineage>
        <taxon>Eukaryota</taxon>
        <taxon>Fungi</taxon>
        <taxon>Dikarya</taxon>
        <taxon>Ascomycota</taxon>
        <taxon>Pezizomycotina</taxon>
        <taxon>Dothideomycetes</taxon>
        <taxon>Dothideomycetidae</taxon>
        <taxon>Myriangiales</taxon>
        <taxon>Elsinoaceae</taxon>
        <taxon>Elsinoe</taxon>
    </lineage>
</organism>
<proteinExistence type="predicted"/>
<reference evidence="1" key="1">
    <citation type="submission" date="2021-07" db="EMBL/GenBank/DDBJ databases">
        <title>Elsinoe batatas strain:CRI-CJ2 Genome sequencing and assembly.</title>
        <authorList>
            <person name="Huang L."/>
        </authorList>
    </citation>
    <scope>NUCLEOTIDE SEQUENCE</scope>
    <source>
        <strain evidence="1">CRI-CJ2</strain>
    </source>
</reference>
<accession>A0A8K0L8K1</accession>
<sequence length="114" mass="12969">MMRTLHQHDNAIAVKDAVGHGCKDVCFRHARRQQSFGSPPPRPRTWLRTLVIFRKIGRSSKRSSRRCHRSRVAQARTNLCGTRTNTELVNRLVQRQTQRNLSGLGSPLQTGAKV</sequence>
<dbReference type="EMBL" id="JAESVG020000002">
    <property type="protein sequence ID" value="KAG8630489.1"/>
    <property type="molecule type" value="Genomic_DNA"/>
</dbReference>
<comment type="caution">
    <text evidence="1">The sequence shown here is derived from an EMBL/GenBank/DDBJ whole genome shotgun (WGS) entry which is preliminary data.</text>
</comment>
<name>A0A8K0L8K1_9PEZI</name>
<dbReference type="OrthoDB" id="10499938at2759"/>
<gene>
    <name evidence="1" type="ORF">KVT40_002108</name>
</gene>
<keyword evidence="2" id="KW-1185">Reference proteome</keyword>